<organism evidence="3 4">
    <name type="scientific">Bradyrhizobium japonicum</name>
    <dbReference type="NCBI Taxonomy" id="375"/>
    <lineage>
        <taxon>Bacteria</taxon>
        <taxon>Pseudomonadati</taxon>
        <taxon>Pseudomonadota</taxon>
        <taxon>Alphaproteobacteria</taxon>
        <taxon>Hyphomicrobiales</taxon>
        <taxon>Nitrobacteraceae</taxon>
        <taxon>Bradyrhizobium</taxon>
    </lineage>
</organism>
<dbReference type="InterPro" id="IPR036249">
    <property type="entry name" value="Thioredoxin-like_sf"/>
</dbReference>
<keyword evidence="1" id="KW-0812">Transmembrane</keyword>
<accession>A0A1Y2JKY4</accession>
<gene>
    <name evidence="3" type="ORF">BSZ19_26685</name>
</gene>
<sequence length="255" mass="27039">MMVCACLAVSLPAQAGVTSSELGQIALAPRANALLPLLVPMSDVSGRTAPLRSWLGGVPTVWILADYTCETLCGPAISIVSNALADTGLRAGEDYRLIVVGFDPKDGVAQALAMKNEQVSQRGGLPEQSYFLRAAGTDIRTLSDAFGVRTIYDREHDQFAHPAAAFVVTPEGRISRALSALSVDAANLRLALVEASQGRVGRWTDQVHLLCYGFDPASGVYTLAASRLLLAATSISVIVLALLIGLLFRREFAAR</sequence>
<evidence type="ECO:0008006" key="5">
    <source>
        <dbReference type="Google" id="ProtNLM"/>
    </source>
</evidence>
<keyword evidence="1" id="KW-1133">Transmembrane helix</keyword>
<keyword evidence="2" id="KW-0732">Signal</keyword>
<feature type="transmembrane region" description="Helical" evidence="1">
    <location>
        <begin position="228"/>
        <end position="248"/>
    </location>
</feature>
<evidence type="ECO:0000313" key="3">
    <source>
        <dbReference type="EMBL" id="OSJ29762.1"/>
    </source>
</evidence>
<dbReference type="EMBL" id="NAFL01000264">
    <property type="protein sequence ID" value="OSJ29762.1"/>
    <property type="molecule type" value="Genomic_DNA"/>
</dbReference>
<dbReference type="AlphaFoldDB" id="A0A1Y2JKY4"/>
<comment type="caution">
    <text evidence="3">The sequence shown here is derived from an EMBL/GenBank/DDBJ whole genome shotgun (WGS) entry which is preliminary data.</text>
</comment>
<dbReference type="Gene3D" id="3.40.30.10">
    <property type="entry name" value="Glutaredoxin"/>
    <property type="match status" value="1"/>
</dbReference>
<dbReference type="RefSeq" id="WP_085402381.1">
    <property type="nucleotide sequence ID" value="NZ_NAFL01000264.1"/>
</dbReference>
<proteinExistence type="predicted"/>
<protein>
    <recommendedName>
        <fullName evidence="5">SCO family protein</fullName>
    </recommendedName>
</protein>
<dbReference type="Proteomes" id="UP000193335">
    <property type="component" value="Unassembled WGS sequence"/>
</dbReference>
<evidence type="ECO:0000256" key="2">
    <source>
        <dbReference type="SAM" id="SignalP"/>
    </source>
</evidence>
<feature type="signal peptide" evidence="2">
    <location>
        <begin position="1"/>
        <end position="15"/>
    </location>
</feature>
<name>A0A1Y2JKY4_BRAJP</name>
<reference evidence="3 4" key="1">
    <citation type="submission" date="2017-03" db="EMBL/GenBank/DDBJ databases">
        <title>Whole genome sequences of fourteen strains of Bradyrhizobium canariense and one strain of Bradyrhizobium japonicum isolated from Lupinus (Papilionoideae: Genisteae) species in Algeria.</title>
        <authorList>
            <person name="Crovadore J."/>
            <person name="Chekireb D."/>
            <person name="Brachmann A."/>
            <person name="Chablais R."/>
            <person name="Cochard B."/>
            <person name="Lefort F."/>
        </authorList>
    </citation>
    <scope>NUCLEOTIDE SEQUENCE [LARGE SCALE GENOMIC DNA]</scope>
    <source>
        <strain evidence="3 4">UBMA197</strain>
    </source>
</reference>
<feature type="chain" id="PRO_5012305262" description="SCO family protein" evidence="2">
    <location>
        <begin position="16"/>
        <end position="255"/>
    </location>
</feature>
<evidence type="ECO:0000256" key="1">
    <source>
        <dbReference type="SAM" id="Phobius"/>
    </source>
</evidence>
<keyword evidence="1" id="KW-0472">Membrane</keyword>
<dbReference type="SUPFAM" id="SSF52833">
    <property type="entry name" value="Thioredoxin-like"/>
    <property type="match status" value="1"/>
</dbReference>
<evidence type="ECO:0000313" key="4">
    <source>
        <dbReference type="Proteomes" id="UP000193335"/>
    </source>
</evidence>